<evidence type="ECO:0000313" key="2">
    <source>
        <dbReference type="Proteomes" id="UP000238157"/>
    </source>
</evidence>
<name>A0A2T0WIK6_9BACT</name>
<protein>
    <submittedName>
        <fullName evidence="1">Uncharacterized protein</fullName>
    </submittedName>
</protein>
<keyword evidence="2" id="KW-1185">Reference proteome</keyword>
<evidence type="ECO:0000313" key="1">
    <source>
        <dbReference type="EMBL" id="PRY86540.1"/>
    </source>
</evidence>
<proteinExistence type="predicted"/>
<dbReference type="EMBL" id="PVTR01000008">
    <property type="protein sequence ID" value="PRY86540.1"/>
    <property type="molecule type" value="Genomic_DNA"/>
</dbReference>
<gene>
    <name evidence="1" type="ORF">CLW00_10827</name>
</gene>
<sequence>MGETGTFHPYFFILISCFLSNEGIERLSNFPLPVIFRKYLESTNILNLANQIGLLAP</sequence>
<dbReference type="Proteomes" id="UP000238157">
    <property type="component" value="Unassembled WGS sequence"/>
</dbReference>
<organism evidence="1 2">
    <name type="scientific">Mongoliibacter ruber</name>
    <dbReference type="NCBI Taxonomy" id="1750599"/>
    <lineage>
        <taxon>Bacteria</taxon>
        <taxon>Pseudomonadati</taxon>
        <taxon>Bacteroidota</taxon>
        <taxon>Cytophagia</taxon>
        <taxon>Cytophagales</taxon>
        <taxon>Cyclobacteriaceae</taxon>
        <taxon>Mongoliibacter</taxon>
    </lineage>
</organism>
<reference evidence="1 2" key="1">
    <citation type="submission" date="2018-03" db="EMBL/GenBank/DDBJ databases">
        <title>Genomic Encyclopedia of Archaeal and Bacterial Type Strains, Phase II (KMG-II): from individual species to whole genera.</title>
        <authorList>
            <person name="Goeker M."/>
        </authorList>
    </citation>
    <scope>NUCLEOTIDE SEQUENCE [LARGE SCALE GENOMIC DNA]</scope>
    <source>
        <strain evidence="1 2">DSM 27929</strain>
    </source>
</reference>
<accession>A0A2T0WIK6</accession>
<comment type="caution">
    <text evidence="1">The sequence shown here is derived from an EMBL/GenBank/DDBJ whole genome shotgun (WGS) entry which is preliminary data.</text>
</comment>
<dbReference type="AlphaFoldDB" id="A0A2T0WIK6"/>